<dbReference type="GO" id="GO:0016020">
    <property type="term" value="C:membrane"/>
    <property type="evidence" value="ECO:0007669"/>
    <property type="project" value="UniProtKB-SubCell"/>
</dbReference>
<evidence type="ECO:0000256" key="4">
    <source>
        <dbReference type="ARBA" id="ARBA00022989"/>
    </source>
</evidence>
<dbReference type="InterPro" id="IPR005429">
    <property type="entry name" value="LimpII"/>
</dbReference>
<comment type="similarity">
    <text evidence="2">Belongs to the CD36 family.</text>
</comment>
<dbReference type="Proteomes" id="UP000321570">
    <property type="component" value="Unassembled WGS sequence"/>
</dbReference>
<dbReference type="AlphaFoldDB" id="A0A564YC18"/>
<keyword evidence="6" id="KW-0325">Glycoprotein</keyword>
<evidence type="ECO:0000256" key="6">
    <source>
        <dbReference type="ARBA" id="ARBA00023180"/>
    </source>
</evidence>
<evidence type="ECO:0000256" key="8">
    <source>
        <dbReference type="SAM" id="Phobius"/>
    </source>
</evidence>
<feature type="region of interest" description="Disordered" evidence="7">
    <location>
        <begin position="552"/>
        <end position="579"/>
    </location>
</feature>
<proteinExistence type="inferred from homology"/>
<keyword evidence="10" id="KW-1185">Reference proteome</keyword>
<dbReference type="PRINTS" id="PR01609">
    <property type="entry name" value="CD36FAMILY"/>
</dbReference>
<sequence length="579" mass="64626">MHETASPSKHTSLKREPKVMSAETPPVLFQGEMNVKKRITLISTIAVFFMLIALPCLVMLLLFERIVDTKISESIKLQNGSAAFKSWKTKSSPSKFAVYLYNLTNPDQVLAGERPNLTVIGPYVYWKEVRKLNISWTSVDGTPAISYLKRSIYIFDPILSSGNPKLDKIISANLPILAISAANNAGRGPSSGTIEMIKFFSSPKIFTRQSVDGFLWGYEDTTLCLCRMFFPEICPIDRVGLLSNSNNTMKGPYVIDSGINNSTNTGSFITIKGSRSLNIWSTEKANAIHGTDGFRLARNIQLSDSREIFVTLLCQPITLNATKISRPKAFTELEVVEMELDTDSRTLKETYCPLKVSGPPCPPKGYYDISQCSVPGDVSPPVFASLPRFMDKPIDNAFIVREVDQTRDKFRLLAEPKTGIVVEAHVRLLVNVHIQRSPHMTDLFMNISDPMYLPMAWFENDIEGSSKDLKQLHDALYVSPMRMRLVLLSLFICSLIIIVLLVIDLAITMKLQIPKRIYCCLCLTRQNPSVQSLLLDPPADSAVDLFTKNSDTMSSKISPWSNSVHSKSENQDGSETNSL</sequence>
<keyword evidence="4 8" id="KW-1133">Transmembrane helix</keyword>
<evidence type="ECO:0000256" key="1">
    <source>
        <dbReference type="ARBA" id="ARBA00004370"/>
    </source>
</evidence>
<evidence type="ECO:0000256" key="3">
    <source>
        <dbReference type="ARBA" id="ARBA00022692"/>
    </source>
</evidence>
<gene>
    <name evidence="9" type="ORF">WMSIL1_LOCUS4257</name>
</gene>
<comment type="subcellular location">
    <subcellularLocation>
        <location evidence="1">Membrane</location>
    </subcellularLocation>
</comment>
<feature type="transmembrane region" description="Helical" evidence="8">
    <location>
        <begin position="485"/>
        <end position="507"/>
    </location>
</feature>
<evidence type="ECO:0000313" key="9">
    <source>
        <dbReference type="EMBL" id="VUZ44064.1"/>
    </source>
</evidence>
<evidence type="ECO:0000313" key="10">
    <source>
        <dbReference type="Proteomes" id="UP000321570"/>
    </source>
</evidence>
<dbReference type="GO" id="GO:0005044">
    <property type="term" value="F:scavenger receptor activity"/>
    <property type="evidence" value="ECO:0007669"/>
    <property type="project" value="InterPro"/>
</dbReference>
<feature type="transmembrane region" description="Helical" evidence="8">
    <location>
        <begin position="39"/>
        <end position="63"/>
    </location>
</feature>
<evidence type="ECO:0008006" key="11">
    <source>
        <dbReference type="Google" id="ProtNLM"/>
    </source>
</evidence>
<name>A0A564YC18_HYMDI</name>
<evidence type="ECO:0000256" key="7">
    <source>
        <dbReference type="SAM" id="MobiDB-lite"/>
    </source>
</evidence>
<organism evidence="9 10">
    <name type="scientific">Hymenolepis diminuta</name>
    <name type="common">Rat tapeworm</name>
    <dbReference type="NCBI Taxonomy" id="6216"/>
    <lineage>
        <taxon>Eukaryota</taxon>
        <taxon>Metazoa</taxon>
        <taxon>Spiralia</taxon>
        <taxon>Lophotrochozoa</taxon>
        <taxon>Platyhelminthes</taxon>
        <taxon>Cestoda</taxon>
        <taxon>Eucestoda</taxon>
        <taxon>Cyclophyllidea</taxon>
        <taxon>Hymenolepididae</taxon>
        <taxon>Hymenolepis</taxon>
    </lineage>
</organism>
<keyword evidence="3 8" id="KW-0812">Transmembrane</keyword>
<protein>
    <recommendedName>
        <fullName evidence="11">Scavenger receptor class B member 1</fullName>
    </recommendedName>
</protein>
<reference evidence="9 10" key="1">
    <citation type="submission" date="2019-07" db="EMBL/GenBank/DDBJ databases">
        <authorList>
            <person name="Jastrzebski P J."/>
            <person name="Paukszto L."/>
            <person name="Jastrzebski P J."/>
        </authorList>
    </citation>
    <scope>NUCLEOTIDE SEQUENCE [LARGE SCALE GENOMIC DNA]</scope>
    <source>
        <strain evidence="9 10">WMS-il1</strain>
    </source>
</reference>
<accession>A0A564YC18</accession>
<dbReference type="GO" id="GO:0005764">
    <property type="term" value="C:lysosome"/>
    <property type="evidence" value="ECO:0007669"/>
    <property type="project" value="InterPro"/>
</dbReference>
<evidence type="ECO:0000256" key="2">
    <source>
        <dbReference type="ARBA" id="ARBA00010532"/>
    </source>
</evidence>
<dbReference type="EMBL" id="CABIJS010000122">
    <property type="protein sequence ID" value="VUZ44064.1"/>
    <property type="molecule type" value="Genomic_DNA"/>
</dbReference>
<keyword evidence="5 8" id="KW-0472">Membrane</keyword>
<dbReference type="PANTHER" id="PTHR11923:SF51">
    <property type="entry name" value="LYSOSOME MEMBRANE PROTEIN 2"/>
    <property type="match status" value="1"/>
</dbReference>
<dbReference type="PANTHER" id="PTHR11923">
    <property type="entry name" value="SCAVENGER RECEPTOR CLASS B TYPE-1 SR-B1"/>
    <property type="match status" value="1"/>
</dbReference>
<dbReference type="InterPro" id="IPR002159">
    <property type="entry name" value="CD36_fam"/>
</dbReference>
<dbReference type="Pfam" id="PF01130">
    <property type="entry name" value="CD36"/>
    <property type="match status" value="1"/>
</dbReference>
<dbReference type="PRINTS" id="PR01611">
    <property type="entry name" value="LIMPII"/>
</dbReference>
<evidence type="ECO:0000256" key="5">
    <source>
        <dbReference type="ARBA" id="ARBA00023136"/>
    </source>
</evidence>